<dbReference type="Pfam" id="PF18962">
    <property type="entry name" value="Por_Secre_tail"/>
    <property type="match status" value="1"/>
</dbReference>
<protein>
    <submittedName>
        <fullName evidence="4">T9SS type A sorting domain-containing protein</fullName>
    </submittedName>
</protein>
<feature type="signal peptide" evidence="2">
    <location>
        <begin position="1"/>
        <end position="24"/>
    </location>
</feature>
<accession>A0ABX1S0W5</accession>
<evidence type="ECO:0000313" key="4">
    <source>
        <dbReference type="EMBL" id="NMH89519.1"/>
    </source>
</evidence>
<dbReference type="Proteomes" id="UP000746690">
    <property type="component" value="Unassembled WGS sequence"/>
</dbReference>
<dbReference type="InterPro" id="IPR026444">
    <property type="entry name" value="Secre_tail"/>
</dbReference>
<reference evidence="4 5" key="1">
    <citation type="submission" date="2020-04" db="EMBL/GenBank/DDBJ databases">
        <title>A Flavivirga sp. nov.</title>
        <authorList>
            <person name="Sun X."/>
        </authorList>
    </citation>
    <scope>NUCLEOTIDE SEQUENCE [LARGE SCALE GENOMIC DNA]</scope>
    <source>
        <strain evidence="4 5">Y03</strain>
    </source>
</reference>
<dbReference type="RefSeq" id="WP_169676575.1">
    <property type="nucleotide sequence ID" value="NZ_JABBHF010000013.1"/>
</dbReference>
<sequence>MKTKLLIKKHLIILSFFIVMQMHGQVTVVSTIDASILPDKEVNFKTEIKIYPNPTNNYISLSGLSAAKNYTIYNVLGKKVAKGIIANNSKTNVKFLNKGLYLLKIENHGIVKFIRE</sequence>
<evidence type="ECO:0000256" key="2">
    <source>
        <dbReference type="SAM" id="SignalP"/>
    </source>
</evidence>
<organism evidence="4 5">
    <name type="scientific">Flavivirga algicola</name>
    <dbReference type="NCBI Taxonomy" id="2729136"/>
    <lineage>
        <taxon>Bacteria</taxon>
        <taxon>Pseudomonadati</taxon>
        <taxon>Bacteroidota</taxon>
        <taxon>Flavobacteriia</taxon>
        <taxon>Flavobacteriales</taxon>
        <taxon>Flavobacteriaceae</taxon>
        <taxon>Flavivirga</taxon>
    </lineage>
</organism>
<name>A0ABX1S0W5_9FLAO</name>
<evidence type="ECO:0000259" key="3">
    <source>
        <dbReference type="Pfam" id="PF18962"/>
    </source>
</evidence>
<feature type="chain" id="PRO_5045893155" evidence="2">
    <location>
        <begin position="25"/>
        <end position="116"/>
    </location>
</feature>
<comment type="caution">
    <text evidence="4">The sequence shown here is derived from an EMBL/GenBank/DDBJ whole genome shotgun (WGS) entry which is preliminary data.</text>
</comment>
<proteinExistence type="predicted"/>
<dbReference type="NCBIfam" id="TIGR04183">
    <property type="entry name" value="Por_Secre_tail"/>
    <property type="match status" value="1"/>
</dbReference>
<feature type="domain" description="Secretion system C-terminal sorting" evidence="3">
    <location>
        <begin position="50"/>
        <end position="109"/>
    </location>
</feature>
<keyword evidence="1 2" id="KW-0732">Signal</keyword>
<gene>
    <name evidence="4" type="ORF">HHX25_18580</name>
</gene>
<keyword evidence="5" id="KW-1185">Reference proteome</keyword>
<evidence type="ECO:0000256" key="1">
    <source>
        <dbReference type="ARBA" id="ARBA00022729"/>
    </source>
</evidence>
<evidence type="ECO:0000313" key="5">
    <source>
        <dbReference type="Proteomes" id="UP000746690"/>
    </source>
</evidence>
<dbReference type="EMBL" id="JABBHF010000013">
    <property type="protein sequence ID" value="NMH89519.1"/>
    <property type="molecule type" value="Genomic_DNA"/>
</dbReference>